<feature type="transmembrane region" description="Helical" evidence="8">
    <location>
        <begin position="12"/>
        <end position="30"/>
    </location>
</feature>
<feature type="transmembrane region" description="Helical" evidence="8">
    <location>
        <begin position="362"/>
        <end position="385"/>
    </location>
</feature>
<evidence type="ECO:0000256" key="4">
    <source>
        <dbReference type="ARBA" id="ARBA00022475"/>
    </source>
</evidence>
<evidence type="ECO:0000256" key="6">
    <source>
        <dbReference type="ARBA" id="ARBA00022989"/>
    </source>
</evidence>
<accession>A0ABT7Y1Z2</accession>
<feature type="transmembrane region" description="Helical" evidence="8">
    <location>
        <begin position="336"/>
        <end position="356"/>
    </location>
</feature>
<evidence type="ECO:0000256" key="5">
    <source>
        <dbReference type="ARBA" id="ARBA00022692"/>
    </source>
</evidence>
<feature type="transmembrane region" description="Helical" evidence="8">
    <location>
        <begin position="278"/>
        <end position="296"/>
    </location>
</feature>
<evidence type="ECO:0000313" key="10">
    <source>
        <dbReference type="EMBL" id="MDN2481789.1"/>
    </source>
</evidence>
<feature type="transmembrane region" description="Helical" evidence="8">
    <location>
        <begin position="78"/>
        <end position="95"/>
    </location>
</feature>
<evidence type="ECO:0000256" key="7">
    <source>
        <dbReference type="ARBA" id="ARBA00023136"/>
    </source>
</evidence>
<feature type="transmembrane region" description="Helical" evidence="8">
    <location>
        <begin position="137"/>
        <end position="158"/>
    </location>
</feature>
<dbReference type="Proteomes" id="UP001169719">
    <property type="component" value="Unassembled WGS sequence"/>
</dbReference>
<dbReference type="InterPro" id="IPR036259">
    <property type="entry name" value="MFS_trans_sf"/>
</dbReference>
<proteinExistence type="inferred from homology"/>
<sequence>MVEYQSKPYYRITFSLALGAFLIFCNLYLFQPMLPQLALEFSATAFQINWVFAITSLVLAVSLIPWAVYSERQGRRRVMLMSLFSLPVVSAVMILSDGLVLLIVARAMLGLCLAGYLAVGVAYLVEELSDKAFTHAIAVYVAANSVGGICGRLFGGLLLEVGRWQVAVGVMALFTLMGALCVMYCLPKQQYFKAKTGLLRHHNRAVLRHFYNKPLWIAMLIGGINFALFVNLYTVMGFRLVAEPHNLPVGIASMIFLCYLAGTFSSSLSSKWRGSTSMGIGLGTMLMLVGIVIAYIESISAMVLGLLLISFGAFLTHTLAYAWTSKKAKTGKATAVALYLVHYYVGGSLGGFWLIYCWQQGAWFGVLLGSLPLIALLFVLCFSLVKQPVQSEFSHS</sequence>
<reference evidence="10" key="1">
    <citation type="submission" date="2024-05" db="EMBL/GenBank/DDBJ databases">
        <title>Genome Sequences of Four Agar- Degrading Marine Bacteria.</title>
        <authorList>
            <person name="Phillips E.K."/>
            <person name="Shaffer J.C."/>
            <person name="Henson M.W."/>
            <person name="Temperton B."/>
            <person name="Thrash C.J."/>
            <person name="Martin M.O."/>
        </authorList>
    </citation>
    <scope>NUCLEOTIDE SEQUENCE</scope>
    <source>
        <strain evidence="10">EKP203</strain>
    </source>
</reference>
<keyword evidence="11" id="KW-1185">Reference proteome</keyword>
<dbReference type="PANTHER" id="PTHR43271:SF1">
    <property type="entry name" value="INNER MEMBRANE TRANSPORT PROTEIN YNFM"/>
    <property type="match status" value="1"/>
</dbReference>
<feature type="transmembrane region" description="Helical" evidence="8">
    <location>
        <begin position="302"/>
        <end position="324"/>
    </location>
</feature>
<dbReference type="InterPro" id="IPR020846">
    <property type="entry name" value="MFS_dom"/>
</dbReference>
<keyword evidence="5 8" id="KW-0812">Transmembrane</keyword>
<feature type="transmembrane region" description="Helical" evidence="8">
    <location>
        <begin position="164"/>
        <end position="186"/>
    </location>
</feature>
<keyword evidence="7 8" id="KW-0472">Membrane</keyword>
<name>A0ABT7Y1Z2_9VIBR</name>
<keyword evidence="3" id="KW-0813">Transport</keyword>
<dbReference type="EMBL" id="JAUEOZ010000001">
    <property type="protein sequence ID" value="MDN2481789.1"/>
    <property type="molecule type" value="Genomic_DNA"/>
</dbReference>
<feature type="transmembrane region" description="Helical" evidence="8">
    <location>
        <begin position="247"/>
        <end position="266"/>
    </location>
</feature>
<comment type="similarity">
    <text evidence="2">Belongs to the major facilitator superfamily.</text>
</comment>
<evidence type="ECO:0000256" key="3">
    <source>
        <dbReference type="ARBA" id="ARBA00022448"/>
    </source>
</evidence>
<dbReference type="SUPFAM" id="SSF103473">
    <property type="entry name" value="MFS general substrate transporter"/>
    <property type="match status" value="1"/>
</dbReference>
<evidence type="ECO:0000313" key="11">
    <source>
        <dbReference type="Proteomes" id="UP001169719"/>
    </source>
</evidence>
<dbReference type="InterPro" id="IPR011701">
    <property type="entry name" value="MFS"/>
</dbReference>
<dbReference type="PANTHER" id="PTHR43271">
    <property type="entry name" value="BLL2771 PROTEIN"/>
    <property type="match status" value="1"/>
</dbReference>
<comment type="caution">
    <text evidence="10">The sequence shown here is derived from an EMBL/GenBank/DDBJ whole genome shotgun (WGS) entry which is preliminary data.</text>
</comment>
<feature type="transmembrane region" description="Helical" evidence="8">
    <location>
        <begin position="50"/>
        <end position="69"/>
    </location>
</feature>
<feature type="transmembrane region" description="Helical" evidence="8">
    <location>
        <begin position="214"/>
        <end position="235"/>
    </location>
</feature>
<evidence type="ECO:0000256" key="2">
    <source>
        <dbReference type="ARBA" id="ARBA00008335"/>
    </source>
</evidence>
<keyword evidence="4" id="KW-1003">Cell membrane</keyword>
<dbReference type="CDD" id="cd17324">
    <property type="entry name" value="MFS_NepI_like"/>
    <property type="match status" value="1"/>
</dbReference>
<evidence type="ECO:0000256" key="1">
    <source>
        <dbReference type="ARBA" id="ARBA00004651"/>
    </source>
</evidence>
<dbReference type="Gene3D" id="1.20.1250.20">
    <property type="entry name" value="MFS general substrate transporter like domains"/>
    <property type="match status" value="1"/>
</dbReference>
<protein>
    <submittedName>
        <fullName evidence="10">MFS transporter</fullName>
    </submittedName>
</protein>
<feature type="domain" description="Major facilitator superfamily (MFS) profile" evidence="9">
    <location>
        <begin position="12"/>
        <end position="387"/>
    </location>
</feature>
<dbReference type="RefSeq" id="WP_289961863.1">
    <property type="nucleotide sequence ID" value="NZ_JAUEOZ010000001.1"/>
</dbReference>
<feature type="transmembrane region" description="Helical" evidence="8">
    <location>
        <begin position="101"/>
        <end position="125"/>
    </location>
</feature>
<evidence type="ECO:0000259" key="9">
    <source>
        <dbReference type="PROSITE" id="PS50850"/>
    </source>
</evidence>
<gene>
    <name evidence="10" type="ORF">QWJ08_10315</name>
</gene>
<dbReference type="Pfam" id="PF07690">
    <property type="entry name" value="MFS_1"/>
    <property type="match status" value="1"/>
</dbReference>
<dbReference type="PROSITE" id="PS50850">
    <property type="entry name" value="MFS"/>
    <property type="match status" value="1"/>
</dbReference>
<organism evidence="10 11">
    <name type="scientific">Vibrio agarivorans</name>
    <dbReference type="NCBI Taxonomy" id="153622"/>
    <lineage>
        <taxon>Bacteria</taxon>
        <taxon>Pseudomonadati</taxon>
        <taxon>Pseudomonadota</taxon>
        <taxon>Gammaproteobacteria</taxon>
        <taxon>Vibrionales</taxon>
        <taxon>Vibrionaceae</taxon>
        <taxon>Vibrio</taxon>
    </lineage>
</organism>
<keyword evidence="6 8" id="KW-1133">Transmembrane helix</keyword>
<evidence type="ECO:0000256" key="8">
    <source>
        <dbReference type="SAM" id="Phobius"/>
    </source>
</evidence>
<comment type="subcellular location">
    <subcellularLocation>
        <location evidence="1">Cell membrane</location>
        <topology evidence="1">Multi-pass membrane protein</topology>
    </subcellularLocation>
</comment>